<gene>
    <name evidence="3" type="ORF">DW927_02990</name>
</gene>
<comment type="caution">
    <text evidence="3">The sequence shown here is derived from an EMBL/GenBank/DDBJ whole genome shotgun (WGS) entry which is preliminary data.</text>
</comment>
<feature type="coiled-coil region" evidence="1">
    <location>
        <begin position="57"/>
        <end position="108"/>
    </location>
</feature>
<evidence type="ECO:0008006" key="5">
    <source>
        <dbReference type="Google" id="ProtNLM"/>
    </source>
</evidence>
<organism evidence="3 4">
    <name type="scientific">Roseburia intestinalis</name>
    <dbReference type="NCBI Taxonomy" id="166486"/>
    <lineage>
        <taxon>Bacteria</taxon>
        <taxon>Bacillati</taxon>
        <taxon>Bacillota</taxon>
        <taxon>Clostridia</taxon>
        <taxon>Lachnospirales</taxon>
        <taxon>Lachnospiraceae</taxon>
        <taxon>Roseburia</taxon>
    </lineage>
</organism>
<accession>A0A3R6AJB3</accession>
<evidence type="ECO:0000256" key="2">
    <source>
        <dbReference type="SAM" id="MobiDB-lite"/>
    </source>
</evidence>
<dbReference type="Pfam" id="PF06810">
    <property type="entry name" value="Phage_scaffold"/>
    <property type="match status" value="1"/>
</dbReference>
<feature type="region of interest" description="Disordered" evidence="2">
    <location>
        <begin position="166"/>
        <end position="188"/>
    </location>
</feature>
<sequence length="220" mass="24020">MEFLKDILGEDLYKQVADAVNAHNGKPENKDKQVKLADLGSGQYVDKGKYDTTVAEKENLSGQIKTLNATIGDLKKNNADNETLQTTITDLQTKLKEQQTANEQISKTYALKDSLTKQGVLDPDYLIYKAGGLDKFTFDKEGKPVGVEEVVKPYKEDKAMAHLFKQDQPKPPYHPQGGTGGTGTANPFAKETFNLTKQGELLKSNPEQAKAMAAAAGVTL</sequence>
<reference evidence="3 4" key="1">
    <citation type="submission" date="2018-08" db="EMBL/GenBank/DDBJ databases">
        <title>A genome reference for cultivated species of the human gut microbiota.</title>
        <authorList>
            <person name="Zou Y."/>
            <person name="Xue W."/>
            <person name="Luo G."/>
        </authorList>
    </citation>
    <scope>NUCLEOTIDE SEQUENCE [LARGE SCALE GENOMIC DNA]</scope>
    <source>
        <strain evidence="3 4">AM43-11</strain>
    </source>
</reference>
<evidence type="ECO:0000313" key="3">
    <source>
        <dbReference type="EMBL" id="RHA69791.1"/>
    </source>
</evidence>
<dbReference type="AlphaFoldDB" id="A0A3R6AJB3"/>
<dbReference type="EMBL" id="QSFP01000002">
    <property type="protein sequence ID" value="RHA69791.1"/>
    <property type="molecule type" value="Genomic_DNA"/>
</dbReference>
<evidence type="ECO:0000256" key="1">
    <source>
        <dbReference type="SAM" id="Coils"/>
    </source>
</evidence>
<proteinExistence type="predicted"/>
<dbReference type="RefSeq" id="WP_118590246.1">
    <property type="nucleotide sequence ID" value="NZ_QSFP01000002.1"/>
</dbReference>
<evidence type="ECO:0000313" key="4">
    <source>
        <dbReference type="Proteomes" id="UP000284465"/>
    </source>
</evidence>
<name>A0A3R6AJB3_9FIRM</name>
<protein>
    <recommendedName>
        <fullName evidence="5">Phage minor structural protein GP20</fullName>
    </recommendedName>
</protein>
<dbReference type="InterPro" id="IPR009636">
    <property type="entry name" value="SCAF"/>
</dbReference>
<dbReference type="Proteomes" id="UP000284465">
    <property type="component" value="Unassembled WGS sequence"/>
</dbReference>
<keyword evidence="1" id="KW-0175">Coiled coil</keyword>